<dbReference type="GO" id="GO:0005771">
    <property type="term" value="C:multivesicular body"/>
    <property type="evidence" value="ECO:0007669"/>
    <property type="project" value="TreeGrafter"/>
</dbReference>
<dbReference type="Pfam" id="PF04652">
    <property type="entry name" value="Vta1"/>
    <property type="match status" value="1"/>
</dbReference>
<dbReference type="PANTHER" id="PTHR46009">
    <property type="entry name" value="VACUOLAR PROTEIN SORTING-ASSOCIATED PROTEIN VTA1 HOMOLOG"/>
    <property type="match status" value="1"/>
</dbReference>
<keyword evidence="2" id="KW-0472">Membrane</keyword>
<dbReference type="InterPro" id="IPR039431">
    <property type="entry name" value="Vta1/CALS_N"/>
</dbReference>
<evidence type="ECO:0000313" key="4">
    <source>
        <dbReference type="EMBL" id="KIL71661.1"/>
    </source>
</evidence>
<dbReference type="InterPro" id="IPR044538">
    <property type="entry name" value="Vta1-like"/>
</dbReference>
<dbReference type="STRING" id="946122.A0A0C2XPW2"/>
<feature type="domain" description="Vta1/callose synthase N-terminal" evidence="3">
    <location>
        <begin position="17"/>
        <end position="157"/>
    </location>
</feature>
<dbReference type="AlphaFoldDB" id="A0A0C2XPW2"/>
<evidence type="ECO:0000256" key="2">
    <source>
        <dbReference type="ARBA" id="ARBA00023136"/>
    </source>
</evidence>
<dbReference type="HOGENOM" id="CLU_030378_3_0_1"/>
<evidence type="ECO:0000259" key="3">
    <source>
        <dbReference type="Pfam" id="PF04652"/>
    </source>
</evidence>
<proteinExistence type="predicted"/>
<sequence length="172" mass="19282">MSRPLDLPPITPEFKSLLPFLQRADEVKHQEPIIAYWCTYYAAQQGMAIQEKDVASRQVLFALLDTLERMKKEIGPTDAVDDEGASSAYFENFALRVFALADNEDRQGNATRATAKKFVAAANFLEVLHTFPKVQLSENKIRYSKWKAADIAKAFREGRKPTPGPAASETSE</sequence>
<dbReference type="EMBL" id="KN818222">
    <property type="protein sequence ID" value="KIL71661.1"/>
    <property type="molecule type" value="Genomic_DNA"/>
</dbReference>
<dbReference type="Proteomes" id="UP000054549">
    <property type="component" value="Unassembled WGS sequence"/>
</dbReference>
<feature type="non-terminal residue" evidence="4">
    <location>
        <position position="172"/>
    </location>
</feature>
<evidence type="ECO:0000313" key="5">
    <source>
        <dbReference type="Proteomes" id="UP000054549"/>
    </source>
</evidence>
<evidence type="ECO:0000256" key="1">
    <source>
        <dbReference type="ARBA" id="ARBA00004308"/>
    </source>
</evidence>
<dbReference type="InterPro" id="IPR023175">
    <property type="entry name" value="Vta1/CALS_N_sf"/>
</dbReference>
<dbReference type="GO" id="GO:0032511">
    <property type="term" value="P:late endosome to vacuole transport via multivesicular body sorting pathway"/>
    <property type="evidence" value="ECO:0007669"/>
    <property type="project" value="InterPro"/>
</dbReference>
<dbReference type="InParanoid" id="A0A0C2XPW2"/>
<name>A0A0C2XPW2_AMAMK</name>
<dbReference type="Gene3D" id="1.25.40.270">
    <property type="entry name" value="Vacuolar protein sorting-associated protein vta1"/>
    <property type="match status" value="1"/>
</dbReference>
<dbReference type="PANTHER" id="PTHR46009:SF1">
    <property type="entry name" value="VACUOLAR PROTEIN SORTING-ASSOCIATED PROTEIN VTA1 HOMOLOG"/>
    <property type="match status" value="1"/>
</dbReference>
<reference evidence="4 5" key="1">
    <citation type="submission" date="2014-04" db="EMBL/GenBank/DDBJ databases">
        <title>Evolutionary Origins and Diversification of the Mycorrhizal Mutualists.</title>
        <authorList>
            <consortium name="DOE Joint Genome Institute"/>
            <consortium name="Mycorrhizal Genomics Consortium"/>
            <person name="Kohler A."/>
            <person name="Kuo A."/>
            <person name="Nagy L.G."/>
            <person name="Floudas D."/>
            <person name="Copeland A."/>
            <person name="Barry K.W."/>
            <person name="Cichocki N."/>
            <person name="Veneault-Fourrey C."/>
            <person name="LaButti K."/>
            <person name="Lindquist E.A."/>
            <person name="Lipzen A."/>
            <person name="Lundell T."/>
            <person name="Morin E."/>
            <person name="Murat C."/>
            <person name="Riley R."/>
            <person name="Ohm R."/>
            <person name="Sun H."/>
            <person name="Tunlid A."/>
            <person name="Henrissat B."/>
            <person name="Grigoriev I.V."/>
            <person name="Hibbett D.S."/>
            <person name="Martin F."/>
        </authorList>
    </citation>
    <scope>NUCLEOTIDE SEQUENCE [LARGE SCALE GENOMIC DNA]</scope>
    <source>
        <strain evidence="4 5">Koide BX008</strain>
    </source>
</reference>
<dbReference type="OrthoDB" id="391137at2759"/>
<protein>
    <recommendedName>
        <fullName evidence="3">Vta1/callose synthase N-terminal domain-containing protein</fullName>
    </recommendedName>
</protein>
<keyword evidence="5" id="KW-1185">Reference proteome</keyword>
<organism evidence="4 5">
    <name type="scientific">Amanita muscaria (strain Koide BX008)</name>
    <dbReference type="NCBI Taxonomy" id="946122"/>
    <lineage>
        <taxon>Eukaryota</taxon>
        <taxon>Fungi</taxon>
        <taxon>Dikarya</taxon>
        <taxon>Basidiomycota</taxon>
        <taxon>Agaricomycotina</taxon>
        <taxon>Agaricomycetes</taxon>
        <taxon>Agaricomycetidae</taxon>
        <taxon>Agaricales</taxon>
        <taxon>Pluteineae</taxon>
        <taxon>Amanitaceae</taxon>
        <taxon>Amanita</taxon>
    </lineage>
</organism>
<accession>A0A0C2XPW2</accession>
<gene>
    <name evidence="4" type="ORF">M378DRAFT_64857</name>
</gene>
<comment type="subcellular location">
    <subcellularLocation>
        <location evidence="1">Endomembrane system</location>
    </subcellularLocation>
</comment>